<feature type="repeat" description="ANK" evidence="3">
    <location>
        <begin position="412"/>
        <end position="444"/>
    </location>
</feature>
<evidence type="ECO:0000256" key="1">
    <source>
        <dbReference type="ARBA" id="ARBA00022737"/>
    </source>
</evidence>
<feature type="domain" description="Nephrocystin 3-like N-terminal" evidence="5">
    <location>
        <begin position="98"/>
        <end position="149"/>
    </location>
</feature>
<feature type="repeat" description="ANK" evidence="3">
    <location>
        <begin position="379"/>
        <end position="411"/>
    </location>
</feature>
<dbReference type="InterPro" id="IPR056884">
    <property type="entry name" value="NPHP3-like_N"/>
</dbReference>
<evidence type="ECO:0000259" key="5">
    <source>
        <dbReference type="Pfam" id="PF24883"/>
    </source>
</evidence>
<proteinExistence type="predicted"/>
<comment type="caution">
    <text evidence="6">The sequence shown here is derived from an EMBL/GenBank/DDBJ whole genome shotgun (WGS) entry which is preliminary data.</text>
</comment>
<dbReference type="SUPFAM" id="SSF48403">
    <property type="entry name" value="Ankyrin repeat"/>
    <property type="match status" value="1"/>
</dbReference>
<dbReference type="GO" id="GO:0005634">
    <property type="term" value="C:nucleus"/>
    <property type="evidence" value="ECO:0007669"/>
    <property type="project" value="TreeGrafter"/>
</dbReference>
<dbReference type="Pfam" id="PF13637">
    <property type="entry name" value="Ank_4"/>
    <property type="match status" value="1"/>
</dbReference>
<dbReference type="InterPro" id="IPR036770">
    <property type="entry name" value="Ankyrin_rpt-contain_sf"/>
</dbReference>
<dbReference type="Gene3D" id="1.25.40.20">
    <property type="entry name" value="Ankyrin repeat-containing domain"/>
    <property type="match status" value="1"/>
</dbReference>
<feature type="region of interest" description="Disordered" evidence="4">
    <location>
        <begin position="495"/>
        <end position="547"/>
    </location>
</feature>
<dbReference type="InterPro" id="IPR050663">
    <property type="entry name" value="Ankyrin-SOCS_Box"/>
</dbReference>
<dbReference type="SMART" id="SM00248">
    <property type="entry name" value="ANK"/>
    <property type="match status" value="7"/>
</dbReference>
<feature type="repeat" description="ANK" evidence="3">
    <location>
        <begin position="313"/>
        <end position="345"/>
    </location>
</feature>
<evidence type="ECO:0000256" key="2">
    <source>
        <dbReference type="ARBA" id="ARBA00023043"/>
    </source>
</evidence>
<evidence type="ECO:0000256" key="3">
    <source>
        <dbReference type="PROSITE-ProRule" id="PRU00023"/>
    </source>
</evidence>
<dbReference type="GO" id="GO:0000976">
    <property type="term" value="F:transcription cis-regulatory region binding"/>
    <property type="evidence" value="ECO:0007669"/>
    <property type="project" value="TreeGrafter"/>
</dbReference>
<feature type="compositionally biased region" description="Basic and acidic residues" evidence="4">
    <location>
        <begin position="505"/>
        <end position="520"/>
    </location>
</feature>
<dbReference type="PANTHER" id="PTHR24193">
    <property type="entry name" value="ANKYRIN REPEAT PROTEIN"/>
    <property type="match status" value="1"/>
</dbReference>
<protein>
    <recommendedName>
        <fullName evidence="5">Nephrocystin 3-like N-terminal domain-containing protein</fullName>
    </recommendedName>
</protein>
<evidence type="ECO:0000313" key="7">
    <source>
        <dbReference type="Proteomes" id="UP001175261"/>
    </source>
</evidence>
<feature type="repeat" description="ANK" evidence="3">
    <location>
        <begin position="346"/>
        <end position="378"/>
    </location>
</feature>
<accession>A0AA39GCE5</accession>
<keyword evidence="7" id="KW-1185">Reference proteome</keyword>
<dbReference type="AlphaFoldDB" id="A0AA39GCE5"/>
<feature type="repeat" description="ANK" evidence="3">
    <location>
        <begin position="280"/>
        <end position="312"/>
    </location>
</feature>
<keyword evidence="2 3" id="KW-0040">ANK repeat</keyword>
<sequence>MAMLDEIHQVPPTKDVDDFDPNAYTCGSIDTATGTHYVVMAVLRAGFPDMILAIPCSDDLHDKVTQELQENCKADLMRAIDFPERVRRRAGIEDGIDDTGHWLFQLPEYLQWLDKSYLTQNRGLIWLKGHPGTGKSTLMRLALESLLQATLQAYHDDDGMLSNRLPLAEYASAYVLEHAEVASYTCSRTGSSKTSPKRLLWHRHRVGGGGITASFRNVRKGLVKLLNCGAFEQKISAASYLNGQDAESETPLHLAVEAGHLEVVEKLVSWGADLDITDRYGYTPVMLATYHTSVQIAEVLIDSGADVSYRDGNVQTALHICAKRGATSLLQSLIDRAAELDAQDGRGETPLMSAVEKGNKETTKMLLHAGANIDAVDKEGRNALMQAVERGFEQTAKILLDAGANVHAVDKQGCTALILALDGCSYEFQQMLLDRGANIHHVDHAGNTALTAAANHGTEASVRLLVQSGADVNRENSVGKTALDMAWNWQSDDMNRYIPKKSHPPKRESDAAQRKSESGRKVSYLRSQGAKPGSWRAWISQGRGTGQ</sequence>
<evidence type="ECO:0000256" key="4">
    <source>
        <dbReference type="SAM" id="MobiDB-lite"/>
    </source>
</evidence>
<dbReference type="Pfam" id="PF12796">
    <property type="entry name" value="Ank_2"/>
    <property type="match status" value="2"/>
</dbReference>
<keyword evidence="1" id="KW-0677">Repeat</keyword>
<dbReference type="PROSITE" id="PS50297">
    <property type="entry name" value="ANK_REP_REGION"/>
    <property type="match status" value="6"/>
</dbReference>
<dbReference type="PRINTS" id="PR01415">
    <property type="entry name" value="ANKYRIN"/>
</dbReference>
<feature type="repeat" description="ANK" evidence="3">
    <location>
        <begin position="247"/>
        <end position="279"/>
    </location>
</feature>
<name>A0AA39GCE5_SARSR</name>
<dbReference type="PANTHER" id="PTHR24193:SF121">
    <property type="entry name" value="ADA2A-CONTAINING COMPLEX COMPONENT 3, ISOFORM D"/>
    <property type="match status" value="1"/>
</dbReference>
<dbReference type="EMBL" id="JAPDFR010000007">
    <property type="protein sequence ID" value="KAK0384735.1"/>
    <property type="molecule type" value="Genomic_DNA"/>
</dbReference>
<dbReference type="PROSITE" id="PS50088">
    <property type="entry name" value="ANK_REPEAT"/>
    <property type="match status" value="7"/>
</dbReference>
<dbReference type="Proteomes" id="UP001175261">
    <property type="component" value="Unassembled WGS sequence"/>
</dbReference>
<gene>
    <name evidence="6" type="ORF">NLU13_7213</name>
</gene>
<feature type="repeat" description="ANK" evidence="3">
    <location>
        <begin position="445"/>
        <end position="477"/>
    </location>
</feature>
<dbReference type="Pfam" id="PF24883">
    <property type="entry name" value="NPHP3_N"/>
    <property type="match status" value="1"/>
</dbReference>
<dbReference type="InterPro" id="IPR002110">
    <property type="entry name" value="Ankyrin_rpt"/>
</dbReference>
<evidence type="ECO:0000313" key="6">
    <source>
        <dbReference type="EMBL" id="KAK0384735.1"/>
    </source>
</evidence>
<dbReference type="GO" id="GO:0045944">
    <property type="term" value="P:positive regulation of transcription by RNA polymerase II"/>
    <property type="evidence" value="ECO:0007669"/>
    <property type="project" value="TreeGrafter"/>
</dbReference>
<organism evidence="6 7">
    <name type="scientific">Sarocladium strictum</name>
    <name type="common">Black bundle disease fungus</name>
    <name type="synonym">Acremonium strictum</name>
    <dbReference type="NCBI Taxonomy" id="5046"/>
    <lineage>
        <taxon>Eukaryota</taxon>
        <taxon>Fungi</taxon>
        <taxon>Dikarya</taxon>
        <taxon>Ascomycota</taxon>
        <taxon>Pezizomycotina</taxon>
        <taxon>Sordariomycetes</taxon>
        <taxon>Hypocreomycetidae</taxon>
        <taxon>Hypocreales</taxon>
        <taxon>Sarocladiaceae</taxon>
        <taxon>Sarocladium</taxon>
    </lineage>
</organism>
<dbReference type="Pfam" id="PF00023">
    <property type="entry name" value="Ank"/>
    <property type="match status" value="1"/>
</dbReference>
<reference evidence="6" key="1">
    <citation type="submission" date="2022-10" db="EMBL/GenBank/DDBJ databases">
        <title>Determination and structural analysis of whole genome sequence of Sarocladium strictum F4-1.</title>
        <authorList>
            <person name="Hu L."/>
            <person name="Jiang Y."/>
        </authorList>
    </citation>
    <scope>NUCLEOTIDE SEQUENCE</scope>
    <source>
        <strain evidence="6">F4-1</strain>
    </source>
</reference>